<evidence type="ECO:0000313" key="1">
    <source>
        <dbReference type="EMBL" id="VDD78718.1"/>
    </source>
</evidence>
<protein>
    <submittedName>
        <fullName evidence="1">Uncharacterized protein</fullName>
    </submittedName>
</protein>
<dbReference type="AlphaFoldDB" id="A0A0R3UCS2"/>
<dbReference type="Proteomes" id="UP000267029">
    <property type="component" value="Unassembled WGS sequence"/>
</dbReference>
<proteinExistence type="predicted"/>
<dbReference type="EMBL" id="UXSR01002141">
    <property type="protein sequence ID" value="VDD78718.1"/>
    <property type="molecule type" value="Genomic_DNA"/>
</dbReference>
<evidence type="ECO:0000313" key="2">
    <source>
        <dbReference type="Proteomes" id="UP000267029"/>
    </source>
</evidence>
<gene>
    <name evidence="1" type="ORF">MCOS_LOCUS4721</name>
</gene>
<name>A0A0R3UCS2_MESCO</name>
<reference evidence="1 2" key="1">
    <citation type="submission" date="2018-10" db="EMBL/GenBank/DDBJ databases">
        <authorList>
            <consortium name="Pathogen Informatics"/>
        </authorList>
    </citation>
    <scope>NUCLEOTIDE SEQUENCE [LARGE SCALE GENOMIC DNA]</scope>
</reference>
<sequence length="64" mass="7363">MVLVTPTQFLVGSREKTVVRIQRPHSLLLEIPRHRQPKIPFIMTNPRPVKVANLRVVPVSPWTS</sequence>
<organism evidence="1 2">
    <name type="scientific">Mesocestoides corti</name>
    <name type="common">Flatworm</name>
    <dbReference type="NCBI Taxonomy" id="53468"/>
    <lineage>
        <taxon>Eukaryota</taxon>
        <taxon>Metazoa</taxon>
        <taxon>Spiralia</taxon>
        <taxon>Lophotrochozoa</taxon>
        <taxon>Platyhelminthes</taxon>
        <taxon>Cestoda</taxon>
        <taxon>Eucestoda</taxon>
        <taxon>Cyclophyllidea</taxon>
        <taxon>Mesocestoididae</taxon>
        <taxon>Mesocestoides</taxon>
    </lineage>
</organism>
<keyword evidence="2" id="KW-1185">Reference proteome</keyword>
<accession>A0A0R3UCS2</accession>